<organism evidence="6 7">
    <name type="scientific">Oecophyllibacter saccharovorans</name>
    <dbReference type="NCBI Taxonomy" id="2558360"/>
    <lineage>
        <taxon>Bacteria</taxon>
        <taxon>Pseudomonadati</taxon>
        <taxon>Pseudomonadota</taxon>
        <taxon>Alphaproteobacteria</taxon>
        <taxon>Acetobacterales</taxon>
        <taxon>Acetobacteraceae</taxon>
        <taxon>Oecophyllibacter</taxon>
    </lineage>
</organism>
<dbReference type="SMART" id="SM00382">
    <property type="entry name" value="AAA"/>
    <property type="match status" value="1"/>
</dbReference>
<evidence type="ECO:0000256" key="1">
    <source>
        <dbReference type="ARBA" id="ARBA00005417"/>
    </source>
</evidence>
<feature type="compositionally biased region" description="Basic and acidic residues" evidence="4">
    <location>
        <begin position="256"/>
        <end position="265"/>
    </location>
</feature>
<protein>
    <submittedName>
        <fullName evidence="6">ATP-binding cassette domain-containing protein</fullName>
    </submittedName>
</protein>
<dbReference type="PROSITE" id="PS50893">
    <property type="entry name" value="ABC_TRANSPORTER_2"/>
    <property type="match status" value="1"/>
</dbReference>
<dbReference type="AlphaFoldDB" id="A0A506ULA0"/>
<keyword evidence="7" id="KW-1185">Reference proteome</keyword>
<proteinExistence type="inferred from homology"/>
<dbReference type="GO" id="GO:0089705">
    <property type="term" value="P:protein localization to outer membrane"/>
    <property type="evidence" value="ECO:0007669"/>
    <property type="project" value="TreeGrafter"/>
</dbReference>
<evidence type="ECO:0000256" key="2">
    <source>
        <dbReference type="ARBA" id="ARBA00022741"/>
    </source>
</evidence>
<evidence type="ECO:0000259" key="5">
    <source>
        <dbReference type="PROSITE" id="PS50893"/>
    </source>
</evidence>
<dbReference type="GO" id="GO:0044874">
    <property type="term" value="P:lipoprotein localization to outer membrane"/>
    <property type="evidence" value="ECO:0007669"/>
    <property type="project" value="TreeGrafter"/>
</dbReference>
<dbReference type="InterPro" id="IPR015854">
    <property type="entry name" value="ABC_transpr_LolD-like"/>
</dbReference>
<dbReference type="GO" id="GO:0005524">
    <property type="term" value="F:ATP binding"/>
    <property type="evidence" value="ECO:0007669"/>
    <property type="project" value="UniProtKB-KW"/>
</dbReference>
<dbReference type="GO" id="GO:0005886">
    <property type="term" value="C:plasma membrane"/>
    <property type="evidence" value="ECO:0007669"/>
    <property type="project" value="TreeGrafter"/>
</dbReference>
<evidence type="ECO:0000313" key="6">
    <source>
        <dbReference type="EMBL" id="TPW34137.1"/>
    </source>
</evidence>
<keyword evidence="3 6" id="KW-0067">ATP-binding</keyword>
<dbReference type="InterPro" id="IPR003439">
    <property type="entry name" value="ABC_transporter-like_ATP-bd"/>
</dbReference>
<name>A0A506ULA0_9PROT</name>
<dbReference type="EMBL" id="SORZ01000002">
    <property type="protein sequence ID" value="TPW34137.1"/>
    <property type="molecule type" value="Genomic_DNA"/>
</dbReference>
<evidence type="ECO:0000313" key="7">
    <source>
        <dbReference type="Proteomes" id="UP000315037"/>
    </source>
</evidence>
<dbReference type="Pfam" id="PF00005">
    <property type="entry name" value="ABC_tran"/>
    <property type="match status" value="1"/>
</dbReference>
<dbReference type="Gene3D" id="3.40.50.300">
    <property type="entry name" value="P-loop containing nucleotide triphosphate hydrolases"/>
    <property type="match status" value="1"/>
</dbReference>
<feature type="region of interest" description="Disordered" evidence="4">
    <location>
        <begin position="228"/>
        <end position="265"/>
    </location>
</feature>
<accession>A0A506ULA0</accession>
<reference evidence="6 7" key="1">
    <citation type="submission" date="2019-03" db="EMBL/GenBank/DDBJ databases">
        <title>The complete genome sequence of Neokomagataea sp. Jb2 NBRC113641.</title>
        <authorList>
            <person name="Chua K.-O."/>
            <person name="Chan K.-G."/>
            <person name="See-Too W.-S."/>
        </authorList>
    </citation>
    <scope>NUCLEOTIDE SEQUENCE [LARGE SCALE GENOMIC DNA]</scope>
    <source>
        <strain evidence="6 7">Jb2</strain>
    </source>
</reference>
<keyword evidence="2" id="KW-0547">Nucleotide-binding</keyword>
<dbReference type="GO" id="GO:0022857">
    <property type="term" value="F:transmembrane transporter activity"/>
    <property type="evidence" value="ECO:0007669"/>
    <property type="project" value="TreeGrafter"/>
</dbReference>
<dbReference type="GO" id="GO:0016887">
    <property type="term" value="F:ATP hydrolysis activity"/>
    <property type="evidence" value="ECO:0007669"/>
    <property type="project" value="InterPro"/>
</dbReference>
<dbReference type="PANTHER" id="PTHR24220">
    <property type="entry name" value="IMPORT ATP-BINDING PROTEIN"/>
    <property type="match status" value="1"/>
</dbReference>
<dbReference type="PROSITE" id="PS00211">
    <property type="entry name" value="ABC_TRANSPORTER_1"/>
    <property type="match status" value="1"/>
</dbReference>
<evidence type="ECO:0000256" key="3">
    <source>
        <dbReference type="ARBA" id="ARBA00022840"/>
    </source>
</evidence>
<dbReference type="PANTHER" id="PTHR24220:SF689">
    <property type="entry name" value="LIPOPROTEIN-RELEASING SYSTEM ATP-BINDING PROTEIN LOLD"/>
    <property type="match status" value="1"/>
</dbReference>
<dbReference type="InterPro" id="IPR027417">
    <property type="entry name" value="P-loop_NTPase"/>
</dbReference>
<dbReference type="SUPFAM" id="SSF52540">
    <property type="entry name" value="P-loop containing nucleoside triphosphate hydrolases"/>
    <property type="match status" value="1"/>
</dbReference>
<comment type="caution">
    <text evidence="6">The sequence shown here is derived from an EMBL/GenBank/DDBJ whole genome shotgun (WGS) entry which is preliminary data.</text>
</comment>
<gene>
    <name evidence="6" type="ORF">E3202_06320</name>
</gene>
<dbReference type="Proteomes" id="UP000315037">
    <property type="component" value="Unassembled WGS sequence"/>
</dbReference>
<dbReference type="InterPro" id="IPR003593">
    <property type="entry name" value="AAA+_ATPase"/>
</dbReference>
<dbReference type="InterPro" id="IPR017871">
    <property type="entry name" value="ABC_transporter-like_CS"/>
</dbReference>
<comment type="similarity">
    <text evidence="1">Belongs to the ABC transporter superfamily.</text>
</comment>
<feature type="domain" description="ABC transporter" evidence="5">
    <location>
        <begin position="10"/>
        <end position="252"/>
    </location>
</feature>
<evidence type="ECO:0000256" key="4">
    <source>
        <dbReference type="SAM" id="MobiDB-lite"/>
    </source>
</evidence>
<sequence>MAGATTPPLVEAKELSWEAPDGSFCLQVPQFTLAPGERLAITGPSGAGKSTLLGLLSLALRPRNAQQLRLLGHEALGLWQADNLTALQTLRSRTLGFVPQTGALLPFLSARENIALPLARDPSSQTTSYARADLQKLAEKLEIASCLDRRPDQLSVGQRQRVAVARALINRRPLILADEPSAALPPLQARRVMELLHGLPASQAGVIMVTHDAALARNVGFRCLEVQMHTPRPGPRENTSGRPAVTRTLISTQPETDGKAGETFS</sequence>